<dbReference type="PANTHER" id="PTHR43401">
    <property type="entry name" value="L-THREONINE 3-DEHYDROGENASE"/>
    <property type="match status" value="1"/>
</dbReference>
<dbReference type="OrthoDB" id="9787435at2"/>
<dbReference type="SUPFAM" id="SSF51735">
    <property type="entry name" value="NAD(P)-binding Rossmann-fold domains"/>
    <property type="match status" value="1"/>
</dbReference>
<sequence>MKTLICKKPGEFGYEERAIPVPGPDEILLRMKMLGICGTDYHAFDGTQPFFEYPRILGHEISAEVANVPEGSKFNVGDLVTVSPYFSCGKCIACRRGKTNCCTAIKVFGVHIDGAMQEYISVPLSAVVPGNGLTAEELALVEPLAIGAHGVGLAQITENDTVLVLGAGPIGLGVISVLSSKGAKIIVSDVNENRLSFCMDKLGVSHLINPLKTDSLAEVRKITGGDMATVIIDCTGNLNAINGALPFLAHGGKFIMIGLQKGTIEIIHPEFHKREAMLMSSRNALPEDFNEVIRSIKEGLIRPMDLISHRIAFGEVKESFYGLSNTDQSLIKALIIFD</sequence>
<reference evidence="4 5" key="1">
    <citation type="submission" date="2016-08" db="EMBL/GenBank/DDBJ databases">
        <authorList>
            <person name="Seilhamer J.J."/>
        </authorList>
    </citation>
    <scope>NUCLEOTIDE SEQUENCE [LARGE SCALE GENOMIC DNA]</scope>
    <source>
        <strain evidence="4 5">DX4</strain>
    </source>
</reference>
<protein>
    <submittedName>
        <fullName evidence="4">Alcohol dehydrogenase</fullName>
    </submittedName>
</protein>
<dbReference type="Pfam" id="PF00107">
    <property type="entry name" value="ADH_zinc_N"/>
    <property type="match status" value="1"/>
</dbReference>
<organism evidence="4 5">
    <name type="scientific">Pedobacter steynii</name>
    <dbReference type="NCBI Taxonomy" id="430522"/>
    <lineage>
        <taxon>Bacteria</taxon>
        <taxon>Pseudomonadati</taxon>
        <taxon>Bacteroidota</taxon>
        <taxon>Sphingobacteriia</taxon>
        <taxon>Sphingobacteriales</taxon>
        <taxon>Sphingobacteriaceae</taxon>
        <taxon>Pedobacter</taxon>
    </lineage>
</organism>
<dbReference type="KEGG" id="psty:BFS30_15095"/>
<evidence type="ECO:0000256" key="1">
    <source>
        <dbReference type="ARBA" id="ARBA00023002"/>
    </source>
</evidence>
<dbReference type="EMBL" id="CP017141">
    <property type="protein sequence ID" value="AOM78385.1"/>
    <property type="molecule type" value="Genomic_DNA"/>
</dbReference>
<dbReference type="SUPFAM" id="SSF50129">
    <property type="entry name" value="GroES-like"/>
    <property type="match status" value="1"/>
</dbReference>
<dbReference type="RefSeq" id="WP_069380050.1">
    <property type="nucleotide sequence ID" value="NZ_CP017141.1"/>
</dbReference>
<proteinExistence type="predicted"/>
<dbReference type="InterPro" id="IPR013154">
    <property type="entry name" value="ADH-like_N"/>
</dbReference>
<dbReference type="Gene3D" id="3.40.50.720">
    <property type="entry name" value="NAD(P)-binding Rossmann-like Domain"/>
    <property type="match status" value="1"/>
</dbReference>
<dbReference type="InterPro" id="IPR013149">
    <property type="entry name" value="ADH-like_C"/>
</dbReference>
<dbReference type="InterPro" id="IPR011032">
    <property type="entry name" value="GroES-like_sf"/>
</dbReference>
<keyword evidence="5" id="KW-1185">Reference proteome</keyword>
<evidence type="ECO:0000313" key="5">
    <source>
        <dbReference type="Proteomes" id="UP000094313"/>
    </source>
</evidence>
<feature type="domain" description="Alcohol dehydrogenase-like C-terminal" evidence="2">
    <location>
        <begin position="169"/>
        <end position="297"/>
    </location>
</feature>
<dbReference type="GO" id="GO:0016491">
    <property type="term" value="F:oxidoreductase activity"/>
    <property type="evidence" value="ECO:0007669"/>
    <property type="project" value="UniProtKB-KW"/>
</dbReference>
<dbReference type="InterPro" id="IPR050129">
    <property type="entry name" value="Zn_alcohol_dh"/>
</dbReference>
<dbReference type="Proteomes" id="UP000094313">
    <property type="component" value="Chromosome"/>
</dbReference>
<dbReference type="Pfam" id="PF08240">
    <property type="entry name" value="ADH_N"/>
    <property type="match status" value="1"/>
</dbReference>
<keyword evidence="1" id="KW-0560">Oxidoreductase</keyword>
<dbReference type="AlphaFoldDB" id="A0A1D7QI81"/>
<evidence type="ECO:0000313" key="4">
    <source>
        <dbReference type="EMBL" id="AOM78385.1"/>
    </source>
</evidence>
<gene>
    <name evidence="4" type="ORF">BFS30_15095</name>
</gene>
<accession>A0A1D7QI81</accession>
<dbReference type="PANTHER" id="PTHR43401:SF3">
    <property type="entry name" value="L-GALACTONATE-5-DEHYDROGENASE"/>
    <property type="match status" value="1"/>
</dbReference>
<feature type="domain" description="Alcohol dehydrogenase-like N-terminal" evidence="3">
    <location>
        <begin position="23"/>
        <end position="129"/>
    </location>
</feature>
<dbReference type="CDD" id="cd08261">
    <property type="entry name" value="Zn_ADH7"/>
    <property type="match status" value="1"/>
</dbReference>
<evidence type="ECO:0000259" key="3">
    <source>
        <dbReference type="Pfam" id="PF08240"/>
    </source>
</evidence>
<dbReference type="Gene3D" id="3.90.180.10">
    <property type="entry name" value="Medium-chain alcohol dehydrogenases, catalytic domain"/>
    <property type="match status" value="1"/>
</dbReference>
<dbReference type="InterPro" id="IPR036291">
    <property type="entry name" value="NAD(P)-bd_dom_sf"/>
</dbReference>
<evidence type="ECO:0000259" key="2">
    <source>
        <dbReference type="Pfam" id="PF00107"/>
    </source>
</evidence>
<name>A0A1D7QI81_9SPHI</name>